<name>A0A6J4QC51_9BACT</name>
<evidence type="ECO:0000313" key="2">
    <source>
        <dbReference type="EMBL" id="CAA9440704.1"/>
    </source>
</evidence>
<keyword evidence="1" id="KW-0732">Signal</keyword>
<gene>
    <name evidence="2" type="ORF">AVDCRST_MAG64-4147</name>
</gene>
<reference evidence="2" key="1">
    <citation type="submission" date="2020-02" db="EMBL/GenBank/DDBJ databases">
        <authorList>
            <person name="Meier V. D."/>
        </authorList>
    </citation>
    <scope>NUCLEOTIDE SEQUENCE</scope>
    <source>
        <strain evidence="2">AVDCRST_MAG64</strain>
    </source>
</reference>
<sequence length="97" mass="10921">MSRIKFNHVFAVLMLVSAVCAFAVPSRYTTKAQPQVQRLFTPVSAPTRSVASWAHTRLARPEPTNPRDPTVLGAENRDLLERIAALEHELAMLRRLK</sequence>
<organism evidence="2">
    <name type="scientific">uncultured Phycisphaerae bacterium</name>
    <dbReference type="NCBI Taxonomy" id="904963"/>
    <lineage>
        <taxon>Bacteria</taxon>
        <taxon>Pseudomonadati</taxon>
        <taxon>Planctomycetota</taxon>
        <taxon>Phycisphaerae</taxon>
        <taxon>environmental samples</taxon>
    </lineage>
</organism>
<feature type="chain" id="PRO_5026712973" evidence="1">
    <location>
        <begin position="24"/>
        <end position="97"/>
    </location>
</feature>
<dbReference type="EMBL" id="CADCUQ010000961">
    <property type="protein sequence ID" value="CAA9440704.1"/>
    <property type="molecule type" value="Genomic_DNA"/>
</dbReference>
<accession>A0A6J4QC51</accession>
<feature type="non-terminal residue" evidence="2">
    <location>
        <position position="97"/>
    </location>
</feature>
<dbReference type="AlphaFoldDB" id="A0A6J4QC51"/>
<evidence type="ECO:0000256" key="1">
    <source>
        <dbReference type="SAM" id="SignalP"/>
    </source>
</evidence>
<feature type="signal peptide" evidence="1">
    <location>
        <begin position="1"/>
        <end position="23"/>
    </location>
</feature>
<proteinExistence type="predicted"/>
<protein>
    <submittedName>
        <fullName evidence="2">Uncharacterized protein</fullName>
    </submittedName>
</protein>